<dbReference type="InterPro" id="IPR050471">
    <property type="entry name" value="AB_hydrolase"/>
</dbReference>
<dbReference type="Gene3D" id="3.40.50.1820">
    <property type="entry name" value="alpha/beta hydrolase"/>
    <property type="match status" value="1"/>
</dbReference>
<evidence type="ECO:0000313" key="2">
    <source>
        <dbReference type="EMBL" id="TDN79937.1"/>
    </source>
</evidence>
<dbReference type="InterPro" id="IPR029058">
    <property type="entry name" value="AB_hydrolase_fold"/>
</dbReference>
<dbReference type="RefSeq" id="WP_373287521.1">
    <property type="nucleotide sequence ID" value="NZ_BMLU01000011.1"/>
</dbReference>
<sequence>MAETSIEPQFFDSFDGTRLAWREMGQGRDLLLIHGYFSNAEVNWIRYGHAERIAAKGFRVIMPDLRAHGDSAKPHDAASYPPDVLMHDQFALIAHLGLGEYDLAGYSLGARTSARMMANGANPRRIVFAGMGLSGMTDTAGRGEHFRHVLNNLGTFERGSPGFMTEAFLKTTKGDPKALIRILDTFVDTPRATLAAIQQPVLALTGEDDDDNGSSADLADLIPNGRLAVIPGNHMSAVTKREMGEEVAAFLSE</sequence>
<proteinExistence type="predicted"/>
<comment type="caution">
    <text evidence="2">The sequence shown here is derived from an EMBL/GenBank/DDBJ whole genome shotgun (WGS) entry which is preliminary data.</text>
</comment>
<dbReference type="InterPro" id="IPR000073">
    <property type="entry name" value="AB_hydrolase_1"/>
</dbReference>
<dbReference type="PANTHER" id="PTHR43433">
    <property type="entry name" value="HYDROLASE, ALPHA/BETA FOLD FAMILY PROTEIN"/>
    <property type="match status" value="1"/>
</dbReference>
<protein>
    <submittedName>
        <fullName evidence="2">Esterase/lipase</fullName>
    </submittedName>
</protein>
<reference evidence="2 3" key="1">
    <citation type="submission" date="2019-03" db="EMBL/GenBank/DDBJ databases">
        <title>Genomic Encyclopedia of Type Strains, Phase IV (KMG-IV): sequencing the most valuable type-strain genomes for metagenomic binning, comparative biology and taxonomic classification.</title>
        <authorList>
            <person name="Goeker M."/>
        </authorList>
    </citation>
    <scope>NUCLEOTIDE SEQUENCE [LARGE SCALE GENOMIC DNA]</scope>
    <source>
        <strain evidence="2 3">DSM 25059</strain>
    </source>
</reference>
<feature type="domain" description="AB hydrolase-1" evidence="1">
    <location>
        <begin position="30"/>
        <end position="123"/>
    </location>
</feature>
<dbReference type="EMBL" id="SNWD01000011">
    <property type="protein sequence ID" value="TDN79937.1"/>
    <property type="molecule type" value="Genomic_DNA"/>
</dbReference>
<evidence type="ECO:0000313" key="3">
    <source>
        <dbReference type="Proteomes" id="UP000295493"/>
    </source>
</evidence>
<gene>
    <name evidence="2" type="ORF">EV664_11194</name>
</gene>
<dbReference type="Pfam" id="PF00561">
    <property type="entry name" value="Abhydrolase_1"/>
    <property type="match status" value="1"/>
</dbReference>
<dbReference type="SUPFAM" id="SSF53474">
    <property type="entry name" value="alpha/beta-Hydrolases"/>
    <property type="match status" value="1"/>
</dbReference>
<accession>A0A4R6FFL4</accession>
<name>A0A4R6FFL4_9SPHN</name>
<dbReference type="PANTHER" id="PTHR43433:SF5">
    <property type="entry name" value="AB HYDROLASE-1 DOMAIN-CONTAINING PROTEIN"/>
    <property type="match status" value="1"/>
</dbReference>
<dbReference type="Proteomes" id="UP000295493">
    <property type="component" value="Unassembled WGS sequence"/>
</dbReference>
<organism evidence="2 3">
    <name type="scientific">Stakelama pacifica</name>
    <dbReference type="NCBI Taxonomy" id="517720"/>
    <lineage>
        <taxon>Bacteria</taxon>
        <taxon>Pseudomonadati</taxon>
        <taxon>Pseudomonadota</taxon>
        <taxon>Alphaproteobacteria</taxon>
        <taxon>Sphingomonadales</taxon>
        <taxon>Sphingomonadaceae</taxon>
        <taxon>Stakelama</taxon>
    </lineage>
</organism>
<evidence type="ECO:0000259" key="1">
    <source>
        <dbReference type="Pfam" id="PF00561"/>
    </source>
</evidence>
<keyword evidence="3" id="KW-1185">Reference proteome</keyword>
<dbReference type="AlphaFoldDB" id="A0A4R6FFL4"/>